<dbReference type="PANTHER" id="PTHR43762">
    <property type="entry name" value="L-GULONOLACTONE OXIDASE"/>
    <property type="match status" value="1"/>
</dbReference>
<dbReference type="InterPro" id="IPR016166">
    <property type="entry name" value="FAD-bd_PCMH"/>
</dbReference>
<dbReference type="InterPro" id="IPR010031">
    <property type="entry name" value="FAD_lactone_oxidase-like"/>
</dbReference>
<dbReference type="Gene3D" id="3.30.465.10">
    <property type="match status" value="1"/>
</dbReference>
<dbReference type="AlphaFoldDB" id="A0A841IW32"/>
<dbReference type="InterPro" id="IPR006094">
    <property type="entry name" value="Oxid_FAD_bind_N"/>
</dbReference>
<dbReference type="Gene3D" id="1.10.45.10">
    <property type="entry name" value="Vanillyl-alcohol Oxidase, Chain A, domain 4"/>
    <property type="match status" value="1"/>
</dbReference>
<dbReference type="InterPro" id="IPR016169">
    <property type="entry name" value="FAD-bd_PCMH_sub2"/>
</dbReference>
<evidence type="ECO:0000256" key="1">
    <source>
        <dbReference type="ARBA" id="ARBA00023002"/>
    </source>
</evidence>
<dbReference type="InterPro" id="IPR016171">
    <property type="entry name" value="Vanillyl_alc_oxidase_C-sub2"/>
</dbReference>
<dbReference type="InterPro" id="IPR036318">
    <property type="entry name" value="FAD-bd_PCMH-like_sf"/>
</dbReference>
<accession>A0A841IW32</accession>
<evidence type="ECO:0000259" key="2">
    <source>
        <dbReference type="PROSITE" id="PS51387"/>
    </source>
</evidence>
<dbReference type="GO" id="GO:0003885">
    <property type="term" value="F:D-arabinono-1,4-lactone oxidase activity"/>
    <property type="evidence" value="ECO:0007669"/>
    <property type="project" value="InterPro"/>
</dbReference>
<dbReference type="Pfam" id="PF01565">
    <property type="entry name" value="FAD_binding_4"/>
    <property type="match status" value="1"/>
</dbReference>
<dbReference type="GO" id="GO:0071949">
    <property type="term" value="F:FAD binding"/>
    <property type="evidence" value="ECO:0007669"/>
    <property type="project" value="InterPro"/>
</dbReference>
<keyword evidence="1 3" id="KW-0560">Oxidoreductase</keyword>
<dbReference type="Pfam" id="PF04030">
    <property type="entry name" value="ALO"/>
    <property type="match status" value="1"/>
</dbReference>
<organism evidence="3 4">
    <name type="scientific">Nocardiopsis algeriensis</name>
    <dbReference type="NCBI Taxonomy" id="1478215"/>
    <lineage>
        <taxon>Bacteria</taxon>
        <taxon>Bacillati</taxon>
        <taxon>Actinomycetota</taxon>
        <taxon>Actinomycetes</taxon>
        <taxon>Streptosporangiales</taxon>
        <taxon>Nocardiopsidaceae</taxon>
        <taxon>Nocardiopsis</taxon>
    </lineage>
</organism>
<dbReference type="InterPro" id="IPR007173">
    <property type="entry name" value="ALO_C"/>
</dbReference>
<dbReference type="SUPFAM" id="SSF56176">
    <property type="entry name" value="FAD-binding/transporter-associated domain-like"/>
    <property type="match status" value="1"/>
</dbReference>
<feature type="domain" description="FAD-binding PCMH-type" evidence="2">
    <location>
        <begin position="18"/>
        <end position="189"/>
    </location>
</feature>
<keyword evidence="4" id="KW-1185">Reference proteome</keyword>
<name>A0A841IW32_9ACTN</name>
<evidence type="ECO:0000313" key="3">
    <source>
        <dbReference type="EMBL" id="MBB6120411.1"/>
    </source>
</evidence>
<comment type="caution">
    <text evidence="3">The sequence shown here is derived from an EMBL/GenBank/DDBJ whole genome shotgun (WGS) entry which is preliminary data.</text>
</comment>
<dbReference type="PANTHER" id="PTHR43762:SF1">
    <property type="entry name" value="D-ARABINONO-1,4-LACTONE OXIDASE"/>
    <property type="match status" value="1"/>
</dbReference>
<dbReference type="EMBL" id="JACHJO010000006">
    <property type="protein sequence ID" value="MBB6120411.1"/>
    <property type="molecule type" value="Genomic_DNA"/>
</dbReference>
<dbReference type="RefSeq" id="WP_184291430.1">
    <property type="nucleotide sequence ID" value="NZ_JACHJO010000006.1"/>
</dbReference>
<reference evidence="3 4" key="1">
    <citation type="submission" date="2020-08" db="EMBL/GenBank/DDBJ databases">
        <title>Genomic Encyclopedia of Type Strains, Phase III (KMG-III): the genomes of soil and plant-associated and newly described type strains.</title>
        <authorList>
            <person name="Whitman W."/>
        </authorList>
    </citation>
    <scope>NUCLEOTIDE SEQUENCE [LARGE SCALE GENOMIC DNA]</scope>
    <source>
        <strain evidence="3 4">CECT 8712</strain>
    </source>
</reference>
<evidence type="ECO:0000313" key="4">
    <source>
        <dbReference type="Proteomes" id="UP000536604"/>
    </source>
</evidence>
<gene>
    <name evidence="3" type="ORF">FHS13_002363</name>
</gene>
<proteinExistence type="predicted"/>
<dbReference type="PROSITE" id="PS51387">
    <property type="entry name" value="FAD_PCMH"/>
    <property type="match status" value="1"/>
</dbReference>
<sequence>MKRRQRERTLLLTGWGRTAPTAARVVRPRTAEQVAEALAAAGPRGAIARGLGRSYGDAAQAAGGLVLDCTGLTGPIRLDTERGEVTAPAGTSTGRLIDHLLERGWFVPVTPGTRHVTLGGAIAADVHGKNHHADSSLGAHLRSLTVAVPAGGVRRVGPDGDGADLFWATVGGMGLTGVVTEATLSVLPVETAHMKVDTDRTASLERSLELMSADSGHPYSVCWVDLLAKGAAMGRGVLTRAHHARVADLPPPLRRAPLRHRAAALPAAPPEMPFGLLNRWSVGAFNTAYFSAAPRRRRSEVRPAASFFHPLDAVRNWNRLYGPRGLVQYQFVLPLGAEDTLAAVMEGLSRAGAPSFLAVLKRMGESVPAPLSFPRPGWTLAVDLPAGLPGLGPLLRGFDEMLLAAGGRLYLAKDSRTDAATVRAMYPELPAWQRVRERVDPDGVLVSDLARRLELVRP</sequence>
<dbReference type="Proteomes" id="UP000536604">
    <property type="component" value="Unassembled WGS sequence"/>
</dbReference>
<dbReference type="GO" id="GO:0016020">
    <property type="term" value="C:membrane"/>
    <property type="evidence" value="ECO:0007669"/>
    <property type="project" value="InterPro"/>
</dbReference>
<protein>
    <submittedName>
        <fullName evidence="3">Decaprenylphospho-beta-D-ribofuranose 2-oxidase</fullName>
        <ecNumber evidence="3">1.1.98.3</ecNumber>
    </submittedName>
</protein>
<dbReference type="EC" id="1.1.98.3" evidence="3"/>